<dbReference type="GO" id="GO:0004061">
    <property type="term" value="F:arylformamidase activity"/>
    <property type="evidence" value="ECO:0007669"/>
    <property type="project" value="InterPro"/>
</dbReference>
<name>A0A2B4SV62_STYPI</name>
<dbReference type="Gene3D" id="3.50.30.50">
    <property type="entry name" value="Putative cyclase"/>
    <property type="match status" value="1"/>
</dbReference>
<evidence type="ECO:0000256" key="2">
    <source>
        <dbReference type="SAM" id="SignalP"/>
    </source>
</evidence>
<dbReference type="GO" id="GO:0019441">
    <property type="term" value="P:L-tryptophan catabolic process to kynurenine"/>
    <property type="evidence" value="ECO:0007669"/>
    <property type="project" value="InterPro"/>
</dbReference>
<evidence type="ECO:0000313" key="3">
    <source>
        <dbReference type="EMBL" id="PFX32432.1"/>
    </source>
</evidence>
<keyword evidence="4" id="KW-1185">Reference proteome</keyword>
<dbReference type="PANTHER" id="PTHR43564:SF2">
    <property type="entry name" value="BLR6059 PROTEIN"/>
    <property type="match status" value="1"/>
</dbReference>
<dbReference type="InterPro" id="IPR037175">
    <property type="entry name" value="KFase_sf"/>
</dbReference>
<protein>
    <submittedName>
        <fullName evidence="3">Kynurenine formamidase</fullName>
    </submittedName>
</protein>
<dbReference type="OrthoDB" id="7108654at2759"/>
<dbReference type="EMBL" id="LSMT01000023">
    <property type="protein sequence ID" value="PFX32432.1"/>
    <property type="molecule type" value="Genomic_DNA"/>
</dbReference>
<dbReference type="SUPFAM" id="SSF102198">
    <property type="entry name" value="Putative cyclase"/>
    <property type="match status" value="1"/>
</dbReference>
<gene>
    <name evidence="3" type="primary">kynB</name>
    <name evidence="3" type="ORF">AWC38_SpisGene2701</name>
</gene>
<comment type="similarity">
    <text evidence="1">Belongs to the Cyclase 1 superfamily.</text>
</comment>
<accession>A0A2B4SV62</accession>
<reference evidence="4" key="1">
    <citation type="journal article" date="2017" name="bioRxiv">
        <title>Comparative analysis of the genomes of Stylophora pistillata and Acropora digitifera provides evidence for extensive differences between species of corals.</title>
        <authorList>
            <person name="Voolstra C.R."/>
            <person name="Li Y."/>
            <person name="Liew Y.J."/>
            <person name="Baumgarten S."/>
            <person name="Zoccola D."/>
            <person name="Flot J.-F."/>
            <person name="Tambutte S."/>
            <person name="Allemand D."/>
            <person name="Aranda M."/>
        </authorList>
    </citation>
    <scope>NUCLEOTIDE SEQUENCE [LARGE SCALE GENOMIC DNA]</scope>
</reference>
<feature type="chain" id="PRO_5012270549" evidence="2">
    <location>
        <begin position="22"/>
        <end position="289"/>
    </location>
</feature>
<proteinExistence type="inferred from homology"/>
<dbReference type="Proteomes" id="UP000225706">
    <property type="component" value="Unassembled WGS sequence"/>
</dbReference>
<organism evidence="3 4">
    <name type="scientific">Stylophora pistillata</name>
    <name type="common">Smooth cauliflower coral</name>
    <dbReference type="NCBI Taxonomy" id="50429"/>
    <lineage>
        <taxon>Eukaryota</taxon>
        <taxon>Metazoa</taxon>
        <taxon>Cnidaria</taxon>
        <taxon>Anthozoa</taxon>
        <taxon>Hexacorallia</taxon>
        <taxon>Scleractinia</taxon>
        <taxon>Astrocoeniina</taxon>
        <taxon>Pocilloporidae</taxon>
        <taxon>Stylophora</taxon>
    </lineage>
</organism>
<dbReference type="AlphaFoldDB" id="A0A2B4SV62"/>
<dbReference type="InterPro" id="IPR007325">
    <property type="entry name" value="KFase/CYL"/>
</dbReference>
<sequence>MNSIVGRLAIYAVFFLVPVLGKPVEKSEWIELSYPFNNETIYWPTAVSFKHTLVFENYTSGGFYYASYDISASEHGGTHIDAPRHFAAGKWTADQIPLHHLIGPAIKIDLSSKADQNADYEMTPSDLQEWEKKHGKIPDNVILLAFFGWGKHWPNKTMYLGTDLKNTSLLHFPGIHPNASSWLVKNRKVKMVGIDTPSIDFGQSKMFKTHQILYAENIPGLENVAHMDKLPTKGFTVYAAPMFISGGSGGPCRIFARLEDRATSADVRFQVEVEVLAIMICLLFGFLSL</sequence>
<evidence type="ECO:0000313" key="4">
    <source>
        <dbReference type="Proteomes" id="UP000225706"/>
    </source>
</evidence>
<dbReference type="Pfam" id="PF04199">
    <property type="entry name" value="Cyclase"/>
    <property type="match status" value="1"/>
</dbReference>
<feature type="signal peptide" evidence="2">
    <location>
        <begin position="1"/>
        <end position="21"/>
    </location>
</feature>
<evidence type="ECO:0000256" key="1">
    <source>
        <dbReference type="ARBA" id="ARBA00007865"/>
    </source>
</evidence>
<comment type="caution">
    <text evidence="3">The sequence shown here is derived from an EMBL/GenBank/DDBJ whole genome shotgun (WGS) entry which is preliminary data.</text>
</comment>
<dbReference type="STRING" id="50429.A0A2B4SV62"/>
<dbReference type="PANTHER" id="PTHR43564">
    <property type="entry name" value="KYNURENINE FORMAMIDASE-LIKE PROTEIN"/>
    <property type="match status" value="1"/>
</dbReference>
<keyword evidence="2" id="KW-0732">Signal</keyword>